<evidence type="ECO:0000313" key="2">
    <source>
        <dbReference type="Proteomes" id="UP001165121"/>
    </source>
</evidence>
<organism evidence="1 2">
    <name type="scientific">Phytophthora fragariaefolia</name>
    <dbReference type="NCBI Taxonomy" id="1490495"/>
    <lineage>
        <taxon>Eukaryota</taxon>
        <taxon>Sar</taxon>
        <taxon>Stramenopiles</taxon>
        <taxon>Oomycota</taxon>
        <taxon>Peronosporomycetes</taxon>
        <taxon>Peronosporales</taxon>
        <taxon>Peronosporaceae</taxon>
        <taxon>Phytophthora</taxon>
    </lineage>
</organism>
<dbReference type="EMBL" id="BSXT01001576">
    <property type="protein sequence ID" value="GMF43632.1"/>
    <property type="molecule type" value="Genomic_DNA"/>
</dbReference>
<accession>A0A9W6XQQ9</accession>
<evidence type="ECO:0000313" key="1">
    <source>
        <dbReference type="EMBL" id="GMF43632.1"/>
    </source>
</evidence>
<dbReference type="AlphaFoldDB" id="A0A9W6XQQ9"/>
<dbReference type="Proteomes" id="UP001165121">
    <property type="component" value="Unassembled WGS sequence"/>
</dbReference>
<keyword evidence="2" id="KW-1185">Reference proteome</keyword>
<reference evidence="1" key="1">
    <citation type="submission" date="2023-04" db="EMBL/GenBank/DDBJ databases">
        <title>Phytophthora fragariaefolia NBRC 109709.</title>
        <authorList>
            <person name="Ichikawa N."/>
            <person name="Sato H."/>
            <person name="Tonouchi N."/>
        </authorList>
    </citation>
    <scope>NUCLEOTIDE SEQUENCE</scope>
    <source>
        <strain evidence="1">NBRC 109709</strain>
    </source>
</reference>
<protein>
    <submittedName>
        <fullName evidence="1">Unnamed protein product</fullName>
    </submittedName>
</protein>
<comment type="caution">
    <text evidence="1">The sequence shown here is derived from an EMBL/GenBank/DDBJ whole genome shotgun (WGS) entry which is preliminary data.</text>
</comment>
<dbReference type="OrthoDB" id="112769at2759"/>
<gene>
    <name evidence="1" type="ORF">Pfra01_001482400</name>
</gene>
<name>A0A9W6XQQ9_9STRA</name>
<sequence>MRGPRDSSLASTMQTRESEIVLVHKKAKRKIMFGQVFNVMRRLAAVAAAIQYVSISMSATWWALQVLSGASNPTETLRVFQSSLIGGYLGDSLISESPLVQNVLRGDTTPRNYALYLESETQTSVDNCSTMPLFDSKIYSYKFLSNGYSTMVSKTKYNTTTLDELELVLLVVDCTFSQLEAGDPSEVRIYNLVRRKSDPNDLRLVTVSLSVQEYEIKEHHKRGPALVGMLTLFNEQQQRAAVLHDCADIPISTVT</sequence>
<proteinExistence type="predicted"/>